<dbReference type="EMBL" id="JABBGC010000002">
    <property type="protein sequence ID" value="NML39836.1"/>
    <property type="molecule type" value="Genomic_DNA"/>
</dbReference>
<proteinExistence type="predicted"/>
<accession>A0A848GN13</accession>
<comment type="caution">
    <text evidence="2">The sequence shown here is derived from an EMBL/GenBank/DDBJ whole genome shotgun (WGS) entry which is preliminary data.</text>
</comment>
<feature type="coiled-coil region" evidence="1">
    <location>
        <begin position="55"/>
        <end position="105"/>
    </location>
</feature>
<sequence length="181" mass="21107">MELLKVLSTVITSLTTIFRTIYEWFSKRKLLRHEEDIARAGEARHLTAGLYTRNIDQLGDALQQYTTVVQETKDELRALIQLFHLTNKQKRNTELELLRRELKTTYASLRLHFDNAGFKDCAHFIKSDLLTIIIKLQKNGLDDPDEYLQALDLVTVRQHELRTGINRILFQMQGSLTQSYS</sequence>
<evidence type="ECO:0000313" key="2">
    <source>
        <dbReference type="EMBL" id="NML39836.1"/>
    </source>
</evidence>
<dbReference type="AlphaFoldDB" id="A0A848GN13"/>
<keyword evidence="1" id="KW-0175">Coiled coil</keyword>
<protein>
    <submittedName>
        <fullName evidence="2">Uncharacterized protein</fullName>
    </submittedName>
</protein>
<dbReference type="Proteomes" id="UP000583266">
    <property type="component" value="Unassembled WGS sequence"/>
</dbReference>
<evidence type="ECO:0000313" key="3">
    <source>
        <dbReference type="Proteomes" id="UP000583266"/>
    </source>
</evidence>
<keyword evidence="3" id="KW-1185">Reference proteome</keyword>
<evidence type="ECO:0000256" key="1">
    <source>
        <dbReference type="SAM" id="Coils"/>
    </source>
</evidence>
<reference evidence="2 3" key="1">
    <citation type="submission" date="2020-04" db="EMBL/GenBank/DDBJ databases">
        <title>Chitinophaga sp. G-6-1-13 sp. nov., isolated from soil.</title>
        <authorList>
            <person name="Dahal R.H."/>
            <person name="Chaudhary D.K."/>
        </authorList>
    </citation>
    <scope>NUCLEOTIDE SEQUENCE [LARGE SCALE GENOMIC DNA]</scope>
    <source>
        <strain evidence="2 3">G-6-1-13</strain>
    </source>
</reference>
<name>A0A848GN13_9BACT</name>
<dbReference type="RefSeq" id="WP_169226892.1">
    <property type="nucleotide sequence ID" value="NZ_JABBGC010000002.1"/>
</dbReference>
<organism evidence="2 3">
    <name type="scientific">Chitinophaga fulva</name>
    <dbReference type="NCBI Taxonomy" id="2728842"/>
    <lineage>
        <taxon>Bacteria</taxon>
        <taxon>Pseudomonadati</taxon>
        <taxon>Bacteroidota</taxon>
        <taxon>Chitinophagia</taxon>
        <taxon>Chitinophagales</taxon>
        <taxon>Chitinophagaceae</taxon>
        <taxon>Chitinophaga</taxon>
    </lineage>
</organism>
<gene>
    <name evidence="2" type="ORF">HHL17_21735</name>
</gene>